<evidence type="ECO:0000256" key="2">
    <source>
        <dbReference type="ARBA" id="ARBA00022692"/>
    </source>
</evidence>
<feature type="transmembrane region" description="Helical" evidence="5">
    <location>
        <begin position="130"/>
        <end position="150"/>
    </location>
</feature>
<feature type="domain" description="HTTM-like" evidence="6">
    <location>
        <begin position="26"/>
        <end position="297"/>
    </location>
</feature>
<evidence type="ECO:0000313" key="7">
    <source>
        <dbReference type="EMBL" id="TWT63528.1"/>
    </source>
</evidence>
<gene>
    <name evidence="7" type="ORF">Pan54_42810</name>
</gene>
<sequence length="510" mass="57805">MDAKLDSSSSSWTATLREFFFDRQIPYGMALTRIALSLVTLVYLSRRWPHAREFFSADGAPSPLAANYGFIDFIPLLPGTVAVALYSVLLILLATLMLGWKTRISAWGVFVLFTYFTLQDSLSTITKYSVISSHAFFLLALSNCGAVWSVDRWQVLKRQGIARPVRLLGTGEAVEIWPQRLLQLFLGFVYLGAAITKMHTEAYFSGDQLRFWMLSNVNHYNPLGEIMAMFPAMLVSFGYIAILWEILFIFMVWNKKFRIPILVVGATFHAMTYVTLGLIVFPFVCFSLYLCFFNESDLQWWQSVGRRLSGNSPTFRKLTRIPHRMTTALCRGCLQVGNRGLIFGTATAVLLAVFVEHQMDVYGSRRAEGKYQLATLPYPDAMRMLSTNDSIREVDKLLSFDVGCWMTSGLVTEFSKSFKQGDRILVQATMIPPHGDVYLECNLHDAENAVLDQTEGVLTREEFRYTFTYYIPTCLAPGEYQFVLKSNTEEIARKTIQIAGVDEACVVTRK</sequence>
<dbReference type="GO" id="GO:0012505">
    <property type="term" value="C:endomembrane system"/>
    <property type="evidence" value="ECO:0007669"/>
    <property type="project" value="UniProtKB-SubCell"/>
</dbReference>
<protein>
    <submittedName>
        <fullName evidence="7">Vitamin K-dependent gamma-carboxylase</fullName>
    </submittedName>
</protein>
<accession>A0A5C5XLF7</accession>
<dbReference type="EMBL" id="SJPG01000001">
    <property type="protein sequence ID" value="TWT63528.1"/>
    <property type="molecule type" value="Genomic_DNA"/>
</dbReference>
<comment type="subcellular location">
    <subcellularLocation>
        <location evidence="1">Endomembrane system</location>
        <topology evidence="1">Multi-pass membrane protein</topology>
    </subcellularLocation>
</comment>
<evidence type="ECO:0000256" key="1">
    <source>
        <dbReference type="ARBA" id="ARBA00004127"/>
    </source>
</evidence>
<dbReference type="InterPro" id="IPR011020">
    <property type="entry name" value="HTTM-like"/>
</dbReference>
<feature type="transmembrane region" description="Helical" evidence="5">
    <location>
        <begin position="100"/>
        <end position="118"/>
    </location>
</feature>
<evidence type="ECO:0000256" key="4">
    <source>
        <dbReference type="ARBA" id="ARBA00023136"/>
    </source>
</evidence>
<keyword evidence="3 5" id="KW-1133">Transmembrane helix</keyword>
<proteinExistence type="predicted"/>
<dbReference type="AlphaFoldDB" id="A0A5C5XLF7"/>
<dbReference type="RefSeq" id="WP_146505261.1">
    <property type="nucleotide sequence ID" value="NZ_SJPG01000001.1"/>
</dbReference>
<keyword evidence="2 5" id="KW-0812">Transmembrane</keyword>
<evidence type="ECO:0000259" key="6">
    <source>
        <dbReference type="SMART" id="SM00752"/>
    </source>
</evidence>
<dbReference type="InterPro" id="IPR053934">
    <property type="entry name" value="HTTM_dom"/>
</dbReference>
<evidence type="ECO:0000313" key="8">
    <source>
        <dbReference type="Proteomes" id="UP000316095"/>
    </source>
</evidence>
<feature type="transmembrane region" description="Helical" evidence="5">
    <location>
        <begin position="226"/>
        <end position="250"/>
    </location>
</feature>
<feature type="transmembrane region" description="Helical" evidence="5">
    <location>
        <begin position="65"/>
        <end position="93"/>
    </location>
</feature>
<organism evidence="7 8">
    <name type="scientific">Rubinisphaera italica</name>
    <dbReference type="NCBI Taxonomy" id="2527969"/>
    <lineage>
        <taxon>Bacteria</taxon>
        <taxon>Pseudomonadati</taxon>
        <taxon>Planctomycetota</taxon>
        <taxon>Planctomycetia</taxon>
        <taxon>Planctomycetales</taxon>
        <taxon>Planctomycetaceae</taxon>
        <taxon>Rubinisphaera</taxon>
    </lineage>
</organism>
<name>A0A5C5XLF7_9PLAN</name>
<comment type="caution">
    <text evidence="7">The sequence shown here is derived from an EMBL/GenBank/DDBJ whole genome shotgun (WGS) entry which is preliminary data.</text>
</comment>
<keyword evidence="4 5" id="KW-0472">Membrane</keyword>
<dbReference type="PANTHER" id="PTHR39535:SF2">
    <property type="entry name" value="HTTM DOMAIN-CONTAINING PROTEIN"/>
    <property type="match status" value="1"/>
</dbReference>
<evidence type="ECO:0000256" key="5">
    <source>
        <dbReference type="SAM" id="Phobius"/>
    </source>
</evidence>
<reference evidence="7 8" key="1">
    <citation type="submission" date="2019-02" db="EMBL/GenBank/DDBJ databases">
        <title>Deep-cultivation of Planctomycetes and their phenomic and genomic characterization uncovers novel biology.</title>
        <authorList>
            <person name="Wiegand S."/>
            <person name="Jogler M."/>
            <person name="Boedeker C."/>
            <person name="Pinto D."/>
            <person name="Vollmers J."/>
            <person name="Rivas-Marin E."/>
            <person name="Kohn T."/>
            <person name="Peeters S.H."/>
            <person name="Heuer A."/>
            <person name="Rast P."/>
            <person name="Oberbeckmann S."/>
            <person name="Bunk B."/>
            <person name="Jeske O."/>
            <person name="Meyerdierks A."/>
            <person name="Storesund J.E."/>
            <person name="Kallscheuer N."/>
            <person name="Luecker S."/>
            <person name="Lage O.M."/>
            <person name="Pohl T."/>
            <person name="Merkel B.J."/>
            <person name="Hornburger P."/>
            <person name="Mueller R.-W."/>
            <person name="Bruemmer F."/>
            <person name="Labrenz M."/>
            <person name="Spormann A.M."/>
            <person name="Op Den Camp H."/>
            <person name="Overmann J."/>
            <person name="Amann R."/>
            <person name="Jetten M.S.M."/>
            <person name="Mascher T."/>
            <person name="Medema M.H."/>
            <person name="Devos D.P."/>
            <person name="Kaster A.-K."/>
            <person name="Ovreas L."/>
            <person name="Rohde M."/>
            <person name="Galperin M.Y."/>
            <person name="Jogler C."/>
        </authorList>
    </citation>
    <scope>NUCLEOTIDE SEQUENCE [LARGE SCALE GENOMIC DNA]</scope>
    <source>
        <strain evidence="7 8">Pan54</strain>
    </source>
</reference>
<feature type="transmembrane region" description="Helical" evidence="5">
    <location>
        <begin position="262"/>
        <end position="290"/>
    </location>
</feature>
<feature type="transmembrane region" description="Helical" evidence="5">
    <location>
        <begin position="184"/>
        <end position="206"/>
    </location>
</feature>
<dbReference type="OrthoDB" id="252928at2"/>
<dbReference type="InterPro" id="IPR052964">
    <property type="entry name" value="Sporulation_signal_mat"/>
</dbReference>
<dbReference type="Pfam" id="PF05090">
    <property type="entry name" value="HTTM"/>
    <property type="match status" value="1"/>
</dbReference>
<evidence type="ECO:0000256" key="3">
    <source>
        <dbReference type="ARBA" id="ARBA00022989"/>
    </source>
</evidence>
<dbReference type="Proteomes" id="UP000316095">
    <property type="component" value="Unassembled WGS sequence"/>
</dbReference>
<keyword evidence="8" id="KW-1185">Reference proteome</keyword>
<dbReference type="PANTHER" id="PTHR39535">
    <property type="entry name" value="SPORULATION-DELAYING PROTEIN SDPB"/>
    <property type="match status" value="1"/>
</dbReference>
<dbReference type="SMART" id="SM00752">
    <property type="entry name" value="HTTM"/>
    <property type="match status" value="1"/>
</dbReference>